<dbReference type="CDD" id="cd02440">
    <property type="entry name" value="AdoMet_MTases"/>
    <property type="match status" value="1"/>
</dbReference>
<keyword evidence="3" id="KW-0949">S-adenosyl-L-methionine</keyword>
<accession>A0A933RV12</accession>
<comment type="caution">
    <text evidence="7">The sequence shown here is derived from an EMBL/GenBank/DDBJ whole genome shotgun (WGS) entry which is preliminary data.</text>
</comment>
<dbReference type="GO" id="GO:0032259">
    <property type="term" value="P:methylation"/>
    <property type="evidence" value="ECO:0007669"/>
    <property type="project" value="UniProtKB-KW"/>
</dbReference>
<feature type="active site" description="Proton acceptor" evidence="4">
    <location>
        <position position="280"/>
    </location>
</feature>
<evidence type="ECO:0000313" key="8">
    <source>
        <dbReference type="Proteomes" id="UP000782519"/>
    </source>
</evidence>
<dbReference type="Pfam" id="PF08100">
    <property type="entry name" value="Dimerisation"/>
    <property type="match status" value="1"/>
</dbReference>
<reference evidence="7" key="1">
    <citation type="submission" date="2020-07" db="EMBL/GenBank/DDBJ databases">
        <title>Huge and variable diversity of episymbiotic CPR bacteria and DPANN archaea in groundwater ecosystems.</title>
        <authorList>
            <person name="He C.Y."/>
            <person name="Keren R."/>
            <person name="Whittaker M."/>
            <person name="Farag I.F."/>
            <person name="Doudna J."/>
            <person name="Cate J.H.D."/>
            <person name="Banfield J.F."/>
        </authorList>
    </citation>
    <scope>NUCLEOTIDE SEQUENCE</scope>
    <source>
        <strain evidence="7">NC_groundwater_1818_Pr3_B-0.1um_66_35</strain>
    </source>
</reference>
<feature type="domain" description="O-methyltransferase dimerisation" evidence="6">
    <location>
        <begin position="46"/>
        <end position="117"/>
    </location>
</feature>
<evidence type="ECO:0000256" key="3">
    <source>
        <dbReference type="ARBA" id="ARBA00022691"/>
    </source>
</evidence>
<dbReference type="InterPro" id="IPR016461">
    <property type="entry name" value="COMT-like"/>
</dbReference>
<organism evidence="7 8">
    <name type="scientific">Rhodopseudomonas palustris</name>
    <dbReference type="NCBI Taxonomy" id="1076"/>
    <lineage>
        <taxon>Bacteria</taxon>
        <taxon>Pseudomonadati</taxon>
        <taxon>Pseudomonadota</taxon>
        <taxon>Alphaproteobacteria</taxon>
        <taxon>Hyphomicrobiales</taxon>
        <taxon>Nitrobacteraceae</taxon>
        <taxon>Rhodopseudomonas</taxon>
    </lineage>
</organism>
<dbReference type="SUPFAM" id="SSF46785">
    <property type="entry name" value="Winged helix' DNA-binding domain"/>
    <property type="match status" value="1"/>
</dbReference>
<evidence type="ECO:0000259" key="5">
    <source>
        <dbReference type="Pfam" id="PF00891"/>
    </source>
</evidence>
<evidence type="ECO:0000256" key="4">
    <source>
        <dbReference type="PIRSR" id="PIRSR005739-1"/>
    </source>
</evidence>
<dbReference type="PANTHER" id="PTHR43712">
    <property type="entry name" value="PUTATIVE (AFU_ORTHOLOGUE AFUA_4G14580)-RELATED"/>
    <property type="match status" value="1"/>
</dbReference>
<gene>
    <name evidence="7" type="ORF">HZA66_04975</name>
</gene>
<keyword evidence="1 7" id="KW-0489">Methyltransferase</keyword>
<dbReference type="PROSITE" id="PS51683">
    <property type="entry name" value="SAM_OMT_II"/>
    <property type="match status" value="1"/>
</dbReference>
<feature type="domain" description="O-methyltransferase C-terminal" evidence="5">
    <location>
        <begin position="175"/>
        <end position="352"/>
    </location>
</feature>
<proteinExistence type="predicted"/>
<dbReference type="EMBL" id="JACRJB010000014">
    <property type="protein sequence ID" value="MBI5128772.1"/>
    <property type="molecule type" value="Genomic_DNA"/>
</dbReference>
<dbReference type="SUPFAM" id="SSF53335">
    <property type="entry name" value="S-adenosyl-L-methionine-dependent methyltransferases"/>
    <property type="match status" value="1"/>
</dbReference>
<dbReference type="PIRSF" id="PIRSF005739">
    <property type="entry name" value="O-mtase"/>
    <property type="match status" value="1"/>
</dbReference>
<evidence type="ECO:0000256" key="2">
    <source>
        <dbReference type="ARBA" id="ARBA00022679"/>
    </source>
</evidence>
<dbReference type="InterPro" id="IPR036390">
    <property type="entry name" value="WH_DNA-bd_sf"/>
</dbReference>
<dbReference type="InterPro" id="IPR029063">
    <property type="entry name" value="SAM-dependent_MTases_sf"/>
</dbReference>
<dbReference type="InterPro" id="IPR012967">
    <property type="entry name" value="COMT_dimerisation"/>
</dbReference>
<dbReference type="GO" id="GO:0008171">
    <property type="term" value="F:O-methyltransferase activity"/>
    <property type="evidence" value="ECO:0007669"/>
    <property type="project" value="InterPro"/>
</dbReference>
<dbReference type="InterPro" id="IPR036388">
    <property type="entry name" value="WH-like_DNA-bd_sf"/>
</dbReference>
<keyword evidence="2" id="KW-0808">Transferase</keyword>
<evidence type="ECO:0000313" key="7">
    <source>
        <dbReference type="EMBL" id="MBI5128772.1"/>
    </source>
</evidence>
<dbReference type="Proteomes" id="UP000782519">
    <property type="component" value="Unassembled WGS sequence"/>
</dbReference>
<dbReference type="AlphaFoldDB" id="A0A933RV12"/>
<evidence type="ECO:0000256" key="1">
    <source>
        <dbReference type="ARBA" id="ARBA00022603"/>
    </source>
</evidence>
<dbReference type="Gene3D" id="1.10.10.10">
    <property type="entry name" value="Winged helix-like DNA-binding domain superfamily/Winged helix DNA-binding domain"/>
    <property type="match status" value="1"/>
</dbReference>
<dbReference type="PANTHER" id="PTHR43712:SF2">
    <property type="entry name" value="O-METHYLTRANSFERASE CICE"/>
    <property type="match status" value="1"/>
</dbReference>
<dbReference type="Gene3D" id="3.40.50.150">
    <property type="entry name" value="Vaccinia Virus protein VP39"/>
    <property type="match status" value="1"/>
</dbReference>
<protein>
    <submittedName>
        <fullName evidence="7">Methyltransferase domain-containing protein</fullName>
    </submittedName>
</protein>
<evidence type="ECO:0000259" key="6">
    <source>
        <dbReference type="Pfam" id="PF08100"/>
    </source>
</evidence>
<name>A0A933RV12_RHOPL</name>
<dbReference type="Gene3D" id="1.10.287.1350">
    <property type="match status" value="1"/>
</dbReference>
<dbReference type="InterPro" id="IPR001077">
    <property type="entry name" value="COMT_C"/>
</dbReference>
<sequence length="380" mass="40839">MNSLSLRDRLLGWRDSVLSNPRFQRFAAVFPLTRRVARRRAGAMFDLIAGFVYSQILLACVQLRLFDLLAARPATVDELSARCELPRESMQMLLDAAIALKLVQPRSGGRYGLGQLGAELCGNQGVLALVEHHAMLYSDLADPLALLRGPRGGGELAAYWAYVRGERPAELGAEQVSSYTALMAASQPMIAREVLHVFSFRPHRCLLDIGGGDGSFLSAVAAETPGLRCILFDLPAVAAKAAERFQSGGLAGRATAVGGSFRTDPLPEGADIISLVRVIHDHDDEVVVELLRAVLNALPDQGKLLVAEPIAGLPGTEAISDAYFAFYLRAMGTGKARTFERLRTLLEAAGFAQIELHAVPMPLVASVITAIKPSKCVNLA</sequence>
<dbReference type="GO" id="GO:0046983">
    <property type="term" value="F:protein dimerization activity"/>
    <property type="evidence" value="ECO:0007669"/>
    <property type="project" value="InterPro"/>
</dbReference>
<dbReference type="Pfam" id="PF00891">
    <property type="entry name" value="Methyltransf_2"/>
    <property type="match status" value="1"/>
</dbReference>